<accession>A0ABP6QFV6</accession>
<dbReference type="RefSeq" id="WP_344833575.1">
    <property type="nucleotide sequence ID" value="NZ_BAAAUV010000015.1"/>
</dbReference>
<name>A0ABP6QFV6_9ACTN</name>
<reference evidence="2" key="1">
    <citation type="journal article" date="2019" name="Int. J. Syst. Evol. Microbiol.">
        <title>The Global Catalogue of Microorganisms (GCM) 10K type strain sequencing project: providing services to taxonomists for standard genome sequencing and annotation.</title>
        <authorList>
            <consortium name="The Broad Institute Genomics Platform"/>
            <consortium name="The Broad Institute Genome Sequencing Center for Infectious Disease"/>
            <person name="Wu L."/>
            <person name="Ma J."/>
        </authorList>
    </citation>
    <scope>NUCLEOTIDE SEQUENCE [LARGE SCALE GENOMIC DNA]</scope>
    <source>
        <strain evidence="2">JCM 9377</strain>
    </source>
</reference>
<dbReference type="Proteomes" id="UP001501237">
    <property type="component" value="Unassembled WGS sequence"/>
</dbReference>
<sequence>MIPTQPKKWPQAIVGICVFLFLIKNPVAAAHGVQTLGTALSTFVDAF</sequence>
<gene>
    <name evidence="1" type="ORF">GCM10010468_54080</name>
</gene>
<dbReference type="EMBL" id="BAAAUV010000015">
    <property type="protein sequence ID" value="GAA3226023.1"/>
    <property type="molecule type" value="Genomic_DNA"/>
</dbReference>
<evidence type="ECO:0000313" key="1">
    <source>
        <dbReference type="EMBL" id="GAA3226023.1"/>
    </source>
</evidence>
<evidence type="ECO:0000313" key="2">
    <source>
        <dbReference type="Proteomes" id="UP001501237"/>
    </source>
</evidence>
<organism evidence="1 2">
    <name type="scientific">Actinocorallia longicatena</name>
    <dbReference type="NCBI Taxonomy" id="111803"/>
    <lineage>
        <taxon>Bacteria</taxon>
        <taxon>Bacillati</taxon>
        <taxon>Actinomycetota</taxon>
        <taxon>Actinomycetes</taxon>
        <taxon>Streptosporangiales</taxon>
        <taxon>Thermomonosporaceae</taxon>
        <taxon>Actinocorallia</taxon>
    </lineage>
</organism>
<protein>
    <submittedName>
        <fullName evidence="1">Uncharacterized protein</fullName>
    </submittedName>
</protein>
<keyword evidence="2" id="KW-1185">Reference proteome</keyword>
<proteinExistence type="predicted"/>
<comment type="caution">
    <text evidence="1">The sequence shown here is derived from an EMBL/GenBank/DDBJ whole genome shotgun (WGS) entry which is preliminary data.</text>
</comment>